<dbReference type="CDD" id="cd21285">
    <property type="entry name" value="CH_NAV2"/>
    <property type="match status" value="1"/>
</dbReference>
<dbReference type="SMART" id="SM00033">
    <property type="entry name" value="CH"/>
    <property type="match status" value="1"/>
</dbReference>
<evidence type="ECO:0000313" key="7">
    <source>
        <dbReference type="Ensembl" id="ENSUAMP00000016761.1"/>
    </source>
</evidence>
<evidence type="ECO:0000256" key="2">
    <source>
        <dbReference type="ARBA" id="ARBA00006255"/>
    </source>
</evidence>
<comment type="similarity">
    <text evidence="2">Belongs to the Nav/unc-53 family.</text>
</comment>
<reference evidence="7" key="2">
    <citation type="submission" date="2025-08" db="UniProtKB">
        <authorList>
            <consortium name="Ensembl"/>
        </authorList>
    </citation>
    <scope>IDENTIFICATION</scope>
</reference>
<dbReference type="InterPro" id="IPR039041">
    <property type="entry name" value="Nav/unc-53"/>
</dbReference>
<dbReference type="AlphaFoldDB" id="A0A452RDG0"/>
<keyword evidence="3" id="KW-0175">Coiled coil</keyword>
<dbReference type="SUPFAM" id="SSF47576">
    <property type="entry name" value="Calponin-homology domain, CH-domain"/>
    <property type="match status" value="1"/>
</dbReference>
<accession>A0A452RDG0</accession>
<organism evidence="7 8">
    <name type="scientific">Ursus americanus</name>
    <name type="common">American black bear</name>
    <name type="synonym">Euarctos americanus</name>
    <dbReference type="NCBI Taxonomy" id="9643"/>
    <lineage>
        <taxon>Eukaryota</taxon>
        <taxon>Metazoa</taxon>
        <taxon>Chordata</taxon>
        <taxon>Craniata</taxon>
        <taxon>Vertebrata</taxon>
        <taxon>Euteleostomi</taxon>
        <taxon>Mammalia</taxon>
        <taxon>Eutheria</taxon>
        <taxon>Laurasiatheria</taxon>
        <taxon>Carnivora</taxon>
        <taxon>Caniformia</taxon>
        <taxon>Ursidae</taxon>
        <taxon>Ursus</taxon>
    </lineage>
</organism>
<evidence type="ECO:0000259" key="6">
    <source>
        <dbReference type="PROSITE" id="PS50021"/>
    </source>
</evidence>
<dbReference type="InterPro" id="IPR036872">
    <property type="entry name" value="CH_dom_sf"/>
</dbReference>
<dbReference type="Ensembl" id="ENSUAMT00000018766.1">
    <property type="protein sequence ID" value="ENSUAMP00000016761.1"/>
    <property type="gene ID" value="ENSUAMG00000013320.1"/>
</dbReference>
<keyword evidence="8" id="KW-1185">Reference proteome</keyword>
<evidence type="ECO:0000256" key="3">
    <source>
        <dbReference type="ARBA" id="ARBA00023054"/>
    </source>
</evidence>
<evidence type="ECO:0000256" key="4">
    <source>
        <dbReference type="ARBA" id="ARBA00023242"/>
    </source>
</evidence>
<protein>
    <recommendedName>
        <fullName evidence="6">Calponin-homology (CH) domain-containing protein</fullName>
    </recommendedName>
</protein>
<dbReference type="Pfam" id="PF00307">
    <property type="entry name" value="CH"/>
    <property type="match status" value="1"/>
</dbReference>
<evidence type="ECO:0000256" key="5">
    <source>
        <dbReference type="SAM" id="MobiDB-lite"/>
    </source>
</evidence>
<dbReference type="FunFam" id="1.10.418.10:FF:000018">
    <property type="entry name" value="Neuron navigator 2"/>
    <property type="match status" value="1"/>
</dbReference>
<name>A0A452RDG0_URSAM</name>
<dbReference type="Gene3D" id="1.10.418.10">
    <property type="entry name" value="Calponin-like domain"/>
    <property type="match status" value="1"/>
</dbReference>
<sequence>MPAILVASKMKSGLPKPVHSAAPILHVPPARAGPQPCYLKLGSKVEVSKTTYPSQIPLKSQALQEPAGEGLPLRKSGSVENGFDTQIYTDWANHYLAKSGHKRLIKDLQQDVTDGVLLAQIIQVVANEKIEDINGCPKNRSQMIENIDACLNFLAAKGINIQGLSAEEIRNGNLKAILGLFFSLSRYKQQQQQPQKQHLSAPPPPAVAQVAGAPSQGQAGTPQQQVPATPQPLQPAPHQQSKAQAEMQSRWGLLQPIVAGQSTRQCRRNRCLIDGYSFFLPLRSATCHLCWVLKPAVTDVL</sequence>
<dbReference type="GO" id="GO:0005634">
    <property type="term" value="C:nucleus"/>
    <property type="evidence" value="ECO:0007669"/>
    <property type="project" value="UniProtKB-SubCell"/>
</dbReference>
<dbReference type="PANTHER" id="PTHR12784:SF6">
    <property type="entry name" value="NEURON NAVIGATOR 2"/>
    <property type="match status" value="1"/>
</dbReference>
<comment type="subcellular location">
    <subcellularLocation>
        <location evidence="1">Nucleus</location>
    </subcellularLocation>
</comment>
<reference evidence="7" key="3">
    <citation type="submission" date="2025-09" db="UniProtKB">
        <authorList>
            <consortium name="Ensembl"/>
        </authorList>
    </citation>
    <scope>IDENTIFICATION</scope>
</reference>
<feature type="domain" description="Calponin-homology (CH)" evidence="6">
    <location>
        <begin position="82"/>
        <end position="189"/>
    </location>
</feature>
<dbReference type="GO" id="GO:0022008">
    <property type="term" value="P:neurogenesis"/>
    <property type="evidence" value="ECO:0007669"/>
    <property type="project" value="InterPro"/>
</dbReference>
<dbReference type="Proteomes" id="UP000291022">
    <property type="component" value="Unassembled WGS sequence"/>
</dbReference>
<feature type="compositionally biased region" description="Low complexity" evidence="5">
    <location>
        <begin position="207"/>
        <end position="228"/>
    </location>
</feature>
<dbReference type="PROSITE" id="PS50021">
    <property type="entry name" value="CH"/>
    <property type="match status" value="1"/>
</dbReference>
<dbReference type="GeneTree" id="ENSGT00940000155663"/>
<feature type="region of interest" description="Disordered" evidence="5">
    <location>
        <begin position="192"/>
        <end position="245"/>
    </location>
</feature>
<proteinExistence type="inferred from homology"/>
<evidence type="ECO:0000256" key="1">
    <source>
        <dbReference type="ARBA" id="ARBA00004123"/>
    </source>
</evidence>
<evidence type="ECO:0000313" key="8">
    <source>
        <dbReference type="Proteomes" id="UP000291022"/>
    </source>
</evidence>
<reference evidence="8" key="1">
    <citation type="submission" date="2016-06" db="EMBL/GenBank/DDBJ databases">
        <title>De novo assembly and RNA-Seq shows season-dependent expression and editing in black bear kidneys.</title>
        <authorList>
            <person name="Korstanje R."/>
            <person name="Srivastava A."/>
            <person name="Sarsani V.K."/>
            <person name="Sheehan S.M."/>
            <person name="Seger R.L."/>
            <person name="Barter M.E."/>
            <person name="Lindqvist C."/>
            <person name="Brody L.C."/>
            <person name="Mullikin J.C."/>
        </authorList>
    </citation>
    <scope>NUCLEOTIDE SEQUENCE [LARGE SCALE GENOMIC DNA]</scope>
</reference>
<keyword evidence="4" id="KW-0539">Nucleus</keyword>
<dbReference type="PANTHER" id="PTHR12784">
    <property type="entry name" value="STEERIN"/>
    <property type="match status" value="1"/>
</dbReference>
<dbReference type="InterPro" id="IPR001715">
    <property type="entry name" value="CH_dom"/>
</dbReference>